<dbReference type="EMBL" id="CAJVCH010527162">
    <property type="protein sequence ID" value="CAG7822695.1"/>
    <property type="molecule type" value="Genomic_DNA"/>
</dbReference>
<evidence type="ECO:0000313" key="2">
    <source>
        <dbReference type="Proteomes" id="UP000708208"/>
    </source>
</evidence>
<reference evidence="1" key="1">
    <citation type="submission" date="2021-06" db="EMBL/GenBank/DDBJ databases">
        <authorList>
            <person name="Hodson N. C."/>
            <person name="Mongue J. A."/>
            <person name="Jaron S. K."/>
        </authorList>
    </citation>
    <scope>NUCLEOTIDE SEQUENCE</scope>
</reference>
<dbReference type="AlphaFoldDB" id="A0A8J2LI86"/>
<comment type="caution">
    <text evidence="1">The sequence shown here is derived from an EMBL/GenBank/DDBJ whole genome shotgun (WGS) entry which is preliminary data.</text>
</comment>
<gene>
    <name evidence="1" type="ORF">AFUS01_LOCUS32953</name>
</gene>
<evidence type="ECO:0000313" key="1">
    <source>
        <dbReference type="EMBL" id="CAG7822695.1"/>
    </source>
</evidence>
<organism evidence="1 2">
    <name type="scientific">Allacma fusca</name>
    <dbReference type="NCBI Taxonomy" id="39272"/>
    <lineage>
        <taxon>Eukaryota</taxon>
        <taxon>Metazoa</taxon>
        <taxon>Ecdysozoa</taxon>
        <taxon>Arthropoda</taxon>
        <taxon>Hexapoda</taxon>
        <taxon>Collembola</taxon>
        <taxon>Symphypleona</taxon>
        <taxon>Sminthuridae</taxon>
        <taxon>Allacma</taxon>
    </lineage>
</organism>
<name>A0A8J2LI86_9HEXA</name>
<sequence>MVIHLPDQSISLRQINSASLGPKPYRRRNKTEGKHHLPINVIKMLQGYLIYTTQDLVDMSLDDYKVFGGGSRQMILKCAISLLKSSGGTEDYDC</sequence>
<protein>
    <submittedName>
        <fullName evidence="1">Uncharacterized protein</fullName>
    </submittedName>
</protein>
<keyword evidence="2" id="KW-1185">Reference proteome</keyword>
<accession>A0A8J2LI86</accession>
<dbReference type="Proteomes" id="UP000708208">
    <property type="component" value="Unassembled WGS sequence"/>
</dbReference>
<proteinExistence type="predicted"/>